<sequence>MDIVDIILSLLALIILEVVLGIDNLVFLSILTEKLPVEQRKRARRWGLTFAWMSRLALLAFAFALVKLTRPFVSYGDFSLSVRDLFLLAGGAFLIGKATQEIHREVGEDETELRETAVKAVSFKAVVTQVAVMDIIFSLDSVLTAIGLTTRFWVMAVAITFAIIIMIYASEPVSHFIEKHPTVKMLALSFLILIGMVLVADGFSFHIPRAYVYFAMGFSLGVEALNMLRRHRSRKKN</sequence>
<gene>
    <name evidence="7" type="primary">terC</name>
    <name evidence="7" type="ORF">Lspi_2419</name>
</gene>
<evidence type="ECO:0000256" key="6">
    <source>
        <dbReference type="SAM" id="Phobius"/>
    </source>
</evidence>
<reference evidence="7 8" key="1">
    <citation type="submission" date="2015-11" db="EMBL/GenBank/DDBJ databases">
        <title>Genomic analysis of 38 Legionella species identifies large and diverse effector repertoires.</title>
        <authorList>
            <person name="Burstein D."/>
            <person name="Amaro F."/>
            <person name="Zusman T."/>
            <person name="Lifshitz Z."/>
            <person name="Cohen O."/>
            <person name="Gilbert J.A."/>
            <person name="Pupko T."/>
            <person name="Shuman H.A."/>
            <person name="Segal G."/>
        </authorList>
    </citation>
    <scope>NUCLEOTIDE SEQUENCE [LARGE SCALE GENOMIC DNA]</scope>
    <source>
        <strain evidence="7 8">Mt.St.Helens-9</strain>
    </source>
</reference>
<keyword evidence="4 6" id="KW-1133">Transmembrane helix</keyword>
<evidence type="ECO:0000256" key="5">
    <source>
        <dbReference type="ARBA" id="ARBA00023136"/>
    </source>
</evidence>
<dbReference type="GO" id="GO:0016020">
    <property type="term" value="C:membrane"/>
    <property type="evidence" value="ECO:0007669"/>
    <property type="project" value="UniProtKB-SubCell"/>
</dbReference>
<accession>A0A0W0YY25</accession>
<dbReference type="PANTHER" id="PTHR30238:SF4">
    <property type="entry name" value="SLL1022 PROTEIN"/>
    <property type="match status" value="1"/>
</dbReference>
<evidence type="ECO:0000313" key="7">
    <source>
        <dbReference type="EMBL" id="KTD61789.1"/>
    </source>
</evidence>
<feature type="transmembrane region" description="Helical" evidence="6">
    <location>
        <begin position="151"/>
        <end position="170"/>
    </location>
</feature>
<dbReference type="EMBL" id="LNYX01000031">
    <property type="protein sequence ID" value="KTD61789.1"/>
    <property type="molecule type" value="Genomic_DNA"/>
</dbReference>
<dbReference type="STRING" id="452.Lspi_2419"/>
<comment type="subcellular location">
    <subcellularLocation>
        <location evidence="1">Membrane</location>
        <topology evidence="1">Multi-pass membrane protein</topology>
    </subcellularLocation>
</comment>
<name>A0A0W0YY25_LEGSP</name>
<keyword evidence="5 6" id="KW-0472">Membrane</keyword>
<dbReference type="RefSeq" id="WP_058484310.1">
    <property type="nucleotide sequence ID" value="NZ_CAAAII010000001.1"/>
</dbReference>
<evidence type="ECO:0000256" key="1">
    <source>
        <dbReference type="ARBA" id="ARBA00004141"/>
    </source>
</evidence>
<dbReference type="InterPro" id="IPR005496">
    <property type="entry name" value="Integral_membrane_TerC"/>
</dbReference>
<keyword evidence="8" id="KW-1185">Reference proteome</keyword>
<feature type="transmembrane region" description="Helical" evidence="6">
    <location>
        <begin position="182"/>
        <end position="204"/>
    </location>
</feature>
<dbReference type="OrthoDB" id="9805314at2"/>
<dbReference type="PANTHER" id="PTHR30238">
    <property type="entry name" value="MEMBRANE BOUND PREDICTED REDOX MODULATOR"/>
    <property type="match status" value="1"/>
</dbReference>
<proteinExistence type="inferred from homology"/>
<keyword evidence="3 6" id="KW-0812">Transmembrane</keyword>
<protein>
    <submittedName>
        <fullName evidence="7">Membrane protein TerC</fullName>
    </submittedName>
</protein>
<evidence type="ECO:0000256" key="3">
    <source>
        <dbReference type="ARBA" id="ARBA00022692"/>
    </source>
</evidence>
<dbReference type="PATRIC" id="fig|452.5.peg.2668"/>
<dbReference type="Proteomes" id="UP000054877">
    <property type="component" value="Unassembled WGS sequence"/>
</dbReference>
<dbReference type="Pfam" id="PF03741">
    <property type="entry name" value="TerC"/>
    <property type="match status" value="1"/>
</dbReference>
<evidence type="ECO:0000313" key="8">
    <source>
        <dbReference type="Proteomes" id="UP000054877"/>
    </source>
</evidence>
<comment type="similarity">
    <text evidence="2">Belongs to the TerC family.</text>
</comment>
<feature type="transmembrane region" description="Helical" evidence="6">
    <location>
        <begin position="46"/>
        <end position="66"/>
    </location>
</feature>
<organism evidence="7 8">
    <name type="scientific">Legionella spiritensis</name>
    <dbReference type="NCBI Taxonomy" id="452"/>
    <lineage>
        <taxon>Bacteria</taxon>
        <taxon>Pseudomonadati</taxon>
        <taxon>Pseudomonadota</taxon>
        <taxon>Gammaproteobacteria</taxon>
        <taxon>Legionellales</taxon>
        <taxon>Legionellaceae</taxon>
        <taxon>Legionella</taxon>
    </lineage>
</organism>
<evidence type="ECO:0000256" key="2">
    <source>
        <dbReference type="ARBA" id="ARBA00007511"/>
    </source>
</evidence>
<dbReference type="AlphaFoldDB" id="A0A0W0YY25"/>
<evidence type="ECO:0000256" key="4">
    <source>
        <dbReference type="ARBA" id="ARBA00022989"/>
    </source>
</evidence>
<feature type="transmembrane region" description="Helical" evidence="6">
    <location>
        <begin position="6"/>
        <end position="26"/>
    </location>
</feature>
<feature type="transmembrane region" description="Helical" evidence="6">
    <location>
        <begin position="117"/>
        <end position="139"/>
    </location>
</feature>
<comment type="caution">
    <text evidence="7">The sequence shown here is derived from an EMBL/GenBank/DDBJ whole genome shotgun (WGS) entry which is preliminary data.</text>
</comment>